<dbReference type="PROSITE" id="PS50234">
    <property type="entry name" value="VWFA"/>
    <property type="match status" value="1"/>
</dbReference>
<keyword evidence="3" id="KW-1185">Reference proteome</keyword>
<dbReference type="InterPro" id="IPR036465">
    <property type="entry name" value="vWFA_dom_sf"/>
</dbReference>
<dbReference type="PANTHER" id="PTHR21610:SF9">
    <property type="entry name" value="VON WILLEBRAND FACTOR A DOMAIN-CONTAINING PROTEIN 8"/>
    <property type="match status" value="1"/>
</dbReference>
<dbReference type="SMART" id="SM00327">
    <property type="entry name" value="VWA"/>
    <property type="match status" value="1"/>
</dbReference>
<dbReference type="Gene3D" id="3.40.50.410">
    <property type="entry name" value="von Willebrand factor, type A domain"/>
    <property type="match status" value="1"/>
</dbReference>
<dbReference type="GO" id="GO:0005737">
    <property type="term" value="C:cytoplasm"/>
    <property type="evidence" value="ECO:0007669"/>
    <property type="project" value="TreeGrafter"/>
</dbReference>
<dbReference type="SUPFAM" id="SSF53300">
    <property type="entry name" value="vWA-like"/>
    <property type="match status" value="1"/>
</dbReference>
<sequence>MGSPVKTVNSFSEAVSAMFSSKSLWRLSNQKGNHALVYEVDGHDILVYTDEGKGVTVQNGSVPFKIKRLFATGPNSWTIVSQKNENFLLTLINDEWNLKQINNDVKGDFDTVAMKFNEQEMVVVADPYYFVHGNCGTEPEEMAGVKRRPLGTTFQKRPYNFAEEKCATNDLSREVTFLGNTVIRALPGFLTPGNVIDEKIKSHNCLGFLEAIDLDRKKICYVPIPHDDKLGFHYQDWVASITKSQFHMIPWNDEQVLTIDSSGTIRSFELSISQLSKSYDEWKRMTTGIDDESKLRMEFDRKPEDIDFSKLDEPKLGKFDPKNAPHTGGNQWMGGTGGYNTAGLGGIGGPFRLDAGHDVHQMPDFAKQQVPAHILRKAKEVAKLEYAKKLREINMSDYDASAYDTVWDKVQASSRKLSSVIDQLEAKKKEREWAKHQTSGDLDDGKLIEGVVGEQNIYRRRMDKDPDPGAPQTKPKRLKLCLDVSGSMYRFNGYDQRLLKTLEATLMTMTALDSKTSKVKYDIVGHSGDSPSVSFVKVDEYPKNNKERLDTLKRMMAHTQYCASGDNTVESLQFAIKELSVKKEDYDENVVILVSDANLERYGIHPSELRREMIKDPAINTFVIFIGSLSTEADDLQQQLPAGKTFVLKNTSELPKIMETIFASTIAQ</sequence>
<dbReference type="InterPro" id="IPR002035">
    <property type="entry name" value="VWF_A"/>
</dbReference>
<reference evidence="2" key="2">
    <citation type="submission" date="2022-06" db="UniProtKB">
        <authorList>
            <consortium name="EnsemblMetazoa"/>
        </authorList>
    </citation>
    <scope>IDENTIFICATION</scope>
    <source>
        <strain evidence="2">DF5081</strain>
    </source>
</reference>
<evidence type="ECO:0000259" key="1">
    <source>
        <dbReference type="PROSITE" id="PS50234"/>
    </source>
</evidence>
<proteinExistence type="predicted"/>
<accession>A0A8R1I809</accession>
<dbReference type="InterPro" id="IPR039891">
    <property type="entry name" value="VWA8"/>
</dbReference>
<dbReference type="AlphaFoldDB" id="A0A8R1I809"/>
<evidence type="ECO:0000313" key="3">
    <source>
        <dbReference type="Proteomes" id="UP000005237"/>
    </source>
</evidence>
<reference evidence="3" key="1">
    <citation type="submission" date="2010-08" db="EMBL/GenBank/DDBJ databases">
        <authorList>
            <consortium name="Caenorhabditis japonica Sequencing Consortium"/>
            <person name="Wilson R.K."/>
        </authorList>
    </citation>
    <scope>NUCLEOTIDE SEQUENCE [LARGE SCALE GENOMIC DNA]</scope>
    <source>
        <strain evidence="3">DF5081</strain>
    </source>
</reference>
<feature type="domain" description="VWFA" evidence="1">
    <location>
        <begin position="477"/>
        <end position="661"/>
    </location>
</feature>
<dbReference type="PANTHER" id="PTHR21610">
    <property type="entry name" value="VON WILLEBRAND FACTOR A DOMAIN-CONTAINING PROTEIN 8"/>
    <property type="match status" value="1"/>
</dbReference>
<name>A0A8R1I809_CAEJA</name>
<dbReference type="Proteomes" id="UP000005237">
    <property type="component" value="Unassembled WGS sequence"/>
</dbReference>
<dbReference type="EnsemblMetazoa" id="CJA22405.1">
    <property type="protein sequence ID" value="CJA22405.1"/>
    <property type="gene ID" value="WBGene00177977"/>
</dbReference>
<organism evidence="2 3">
    <name type="scientific">Caenorhabditis japonica</name>
    <dbReference type="NCBI Taxonomy" id="281687"/>
    <lineage>
        <taxon>Eukaryota</taxon>
        <taxon>Metazoa</taxon>
        <taxon>Ecdysozoa</taxon>
        <taxon>Nematoda</taxon>
        <taxon>Chromadorea</taxon>
        <taxon>Rhabditida</taxon>
        <taxon>Rhabditina</taxon>
        <taxon>Rhabditomorpha</taxon>
        <taxon>Rhabditoidea</taxon>
        <taxon>Rhabditidae</taxon>
        <taxon>Peloderinae</taxon>
        <taxon>Caenorhabditis</taxon>
    </lineage>
</organism>
<evidence type="ECO:0000313" key="2">
    <source>
        <dbReference type="EnsemblMetazoa" id="CJA22405.1"/>
    </source>
</evidence>
<protein>
    <submittedName>
        <fullName evidence="2">VWFA domain-containing protein</fullName>
    </submittedName>
</protein>